<organism evidence="2 3">
    <name type="scientific">Kutzneria viridogrisea</name>
    <dbReference type="NCBI Taxonomy" id="47990"/>
    <lineage>
        <taxon>Bacteria</taxon>
        <taxon>Bacillati</taxon>
        <taxon>Actinomycetota</taxon>
        <taxon>Actinomycetes</taxon>
        <taxon>Pseudonocardiales</taxon>
        <taxon>Pseudonocardiaceae</taxon>
        <taxon>Kutzneria</taxon>
    </lineage>
</organism>
<gene>
    <name evidence="2" type="ORF">BC739_004804</name>
</gene>
<keyword evidence="1" id="KW-0732">Signal</keyword>
<sequence>MSNPTSRLLTGAALALVPLIGLAVPAAAATQPVNYACQGKAAGQTANLTLTQNVDSAAPATVAAGGALTIELAPTTNTVPGSAGGYTVNSVKNLSLIVPIPANSTYVSASLSGGSGLGSTPPTVSVVGKNVVASVPGPIKGGASFQLPKLTLNLTAGSTGTIDSTLAGTSYTDPGLTFTATISVIGFPVDAPTTCYPSPSPKLTSTTIG</sequence>
<evidence type="ECO:0000313" key="3">
    <source>
        <dbReference type="Proteomes" id="UP000517916"/>
    </source>
</evidence>
<dbReference type="EMBL" id="JACJID010000003">
    <property type="protein sequence ID" value="MBA8927598.1"/>
    <property type="molecule type" value="Genomic_DNA"/>
</dbReference>
<name>A0ABR6BL21_9PSEU</name>
<evidence type="ECO:0000256" key="1">
    <source>
        <dbReference type="SAM" id="SignalP"/>
    </source>
</evidence>
<reference evidence="2 3" key="1">
    <citation type="submission" date="2020-08" db="EMBL/GenBank/DDBJ databases">
        <title>Genomic Encyclopedia of Archaeal and Bacterial Type Strains, Phase II (KMG-II): from individual species to whole genera.</title>
        <authorList>
            <person name="Goeker M."/>
        </authorList>
    </citation>
    <scope>NUCLEOTIDE SEQUENCE [LARGE SCALE GENOMIC DNA]</scope>
    <source>
        <strain evidence="2 3">DSM 43850</strain>
    </source>
</reference>
<dbReference type="Proteomes" id="UP000517916">
    <property type="component" value="Unassembled WGS sequence"/>
</dbReference>
<evidence type="ECO:0000313" key="2">
    <source>
        <dbReference type="EMBL" id="MBA8927598.1"/>
    </source>
</evidence>
<accession>A0ABR6BL21</accession>
<dbReference type="EC" id="4.2.1.-" evidence="2"/>
<dbReference type="RefSeq" id="WP_025355253.1">
    <property type="nucleotide sequence ID" value="NZ_BAAABQ010000056.1"/>
</dbReference>
<comment type="caution">
    <text evidence="2">The sequence shown here is derived from an EMBL/GenBank/DDBJ whole genome shotgun (WGS) entry which is preliminary data.</text>
</comment>
<feature type="signal peptide" evidence="1">
    <location>
        <begin position="1"/>
        <end position="28"/>
    </location>
</feature>
<dbReference type="GO" id="GO:0016829">
    <property type="term" value="F:lyase activity"/>
    <property type="evidence" value="ECO:0007669"/>
    <property type="project" value="UniProtKB-KW"/>
</dbReference>
<feature type="chain" id="PRO_5046344045" evidence="1">
    <location>
        <begin position="29"/>
        <end position="209"/>
    </location>
</feature>
<keyword evidence="2" id="KW-0456">Lyase</keyword>
<protein>
    <submittedName>
        <fullName evidence="2">Dehydratase</fullName>
        <ecNumber evidence="2">4.2.1.-</ecNumber>
    </submittedName>
</protein>
<keyword evidence="3" id="KW-1185">Reference proteome</keyword>
<proteinExistence type="predicted"/>